<dbReference type="EMBL" id="CAJVPM010008847">
    <property type="protein sequence ID" value="CAG8558739.1"/>
    <property type="molecule type" value="Genomic_DNA"/>
</dbReference>
<gene>
    <name evidence="1" type="ORF">SCALOS_LOCUS5435</name>
</gene>
<organism evidence="1 2">
    <name type="scientific">Scutellospora calospora</name>
    <dbReference type="NCBI Taxonomy" id="85575"/>
    <lineage>
        <taxon>Eukaryota</taxon>
        <taxon>Fungi</taxon>
        <taxon>Fungi incertae sedis</taxon>
        <taxon>Mucoromycota</taxon>
        <taxon>Glomeromycotina</taxon>
        <taxon>Glomeromycetes</taxon>
        <taxon>Diversisporales</taxon>
        <taxon>Gigasporaceae</taxon>
        <taxon>Scutellospora</taxon>
    </lineage>
</organism>
<evidence type="ECO:0000313" key="1">
    <source>
        <dbReference type="EMBL" id="CAG8558739.1"/>
    </source>
</evidence>
<protein>
    <submittedName>
        <fullName evidence="1">2883_t:CDS:1</fullName>
    </submittedName>
</protein>
<accession>A0ACA9LZZ9</accession>
<evidence type="ECO:0000313" key="2">
    <source>
        <dbReference type="Proteomes" id="UP000789860"/>
    </source>
</evidence>
<name>A0ACA9LZZ9_9GLOM</name>
<proteinExistence type="predicted"/>
<sequence>MNCVFIQGAKRGPKGKVHKHLRPKVVRITNNYKKIEGVSSQHTQPNAQQNVHQNLHQNSPDINHYTLGLDNVNHHIPQPNLINNQRIWVDHYEMFCQQILEGDNLNYCRKQDNLLMQDACYSFESPTSDAFQLGLIGQ</sequence>
<dbReference type="Proteomes" id="UP000789860">
    <property type="component" value="Unassembled WGS sequence"/>
</dbReference>
<comment type="caution">
    <text evidence="1">The sequence shown here is derived from an EMBL/GenBank/DDBJ whole genome shotgun (WGS) entry which is preliminary data.</text>
</comment>
<keyword evidence="2" id="KW-1185">Reference proteome</keyword>
<reference evidence="1" key="1">
    <citation type="submission" date="2021-06" db="EMBL/GenBank/DDBJ databases">
        <authorList>
            <person name="Kallberg Y."/>
            <person name="Tangrot J."/>
            <person name="Rosling A."/>
        </authorList>
    </citation>
    <scope>NUCLEOTIDE SEQUENCE</scope>
    <source>
        <strain evidence="1">AU212A</strain>
    </source>
</reference>